<keyword evidence="3" id="KW-1185">Reference proteome</keyword>
<dbReference type="SUPFAM" id="SSF110849">
    <property type="entry name" value="ParB/Sulfiredoxin"/>
    <property type="match status" value="1"/>
</dbReference>
<dbReference type="Proteomes" id="UP000000268">
    <property type="component" value="Plasmid pREB3"/>
</dbReference>
<dbReference type="InterPro" id="IPR036086">
    <property type="entry name" value="ParB/Sulfiredoxin_sf"/>
</dbReference>
<protein>
    <recommendedName>
        <fullName evidence="1">ParB-like N-terminal domain-containing protein</fullName>
    </recommendedName>
</protein>
<dbReference type="EMBL" id="CP000840">
    <property type="protein sequence ID" value="ABW32352.1"/>
    <property type="molecule type" value="Genomic_DNA"/>
</dbReference>
<sequence>MSYSKVDNSFTNLKLSDITLDNEIQSYQQLIQEVVGEFAEAMRQGAKFPPVVVFFDGDNYWLADGLHRFLAKQFVAEQSISTEVQPGSRYDANFYSARSNLNPSDIHSSEEKHRFFENILYDGQSEPLQYLDQSPNRSRRKRGQTIATNIRTL</sequence>
<gene>
    <name evidence="2" type="ordered locus">AM1_C0042</name>
</gene>
<dbReference type="InterPro" id="IPR003115">
    <property type="entry name" value="ParB_N"/>
</dbReference>
<accession>A8ZME1</accession>
<dbReference type="KEGG" id="amr:AM1_C0042"/>
<keyword evidence="2" id="KW-0614">Plasmid</keyword>
<geneLocation type="plasmid" evidence="2 3">
    <name>pREB3</name>
</geneLocation>
<reference evidence="2 3" key="1">
    <citation type="journal article" date="2008" name="Proc. Natl. Acad. Sci. U.S.A.">
        <title>Niche adaptation and genome expansion in the chlorophyll d-producing cyanobacterium Acaryochloris marina.</title>
        <authorList>
            <person name="Swingley W.D."/>
            <person name="Chen M."/>
            <person name="Cheung P.C."/>
            <person name="Conrad A.L."/>
            <person name="Dejesa L.C."/>
            <person name="Hao J."/>
            <person name="Honchak B.M."/>
            <person name="Karbach L.E."/>
            <person name="Kurdoglu A."/>
            <person name="Lahiri S."/>
            <person name="Mastrian S.D."/>
            <person name="Miyashita H."/>
            <person name="Page L."/>
            <person name="Ramakrishna P."/>
            <person name="Satoh S."/>
            <person name="Sattley W.M."/>
            <person name="Shimada Y."/>
            <person name="Taylor H.L."/>
            <person name="Tomo T."/>
            <person name="Tsuchiya T."/>
            <person name="Wang Z.T."/>
            <person name="Raymond J."/>
            <person name="Mimuro M."/>
            <person name="Blankenship R.E."/>
            <person name="Touchman J.W."/>
        </authorList>
    </citation>
    <scope>NUCLEOTIDE SEQUENCE [LARGE SCALE GENOMIC DNA]</scope>
    <source>
        <strain evidence="3">MBIC 11017</strain>
        <plasmid evidence="3">Plasmid pREB3</plasmid>
    </source>
</reference>
<dbReference type="HOGENOM" id="CLU_1709250_0_0_3"/>
<evidence type="ECO:0000259" key="1">
    <source>
        <dbReference type="Pfam" id="PF02195"/>
    </source>
</evidence>
<dbReference type="AlphaFoldDB" id="A8ZME1"/>
<feature type="domain" description="ParB-like N-terminal" evidence="1">
    <location>
        <begin position="8"/>
        <end position="85"/>
    </location>
</feature>
<dbReference type="Pfam" id="PF02195">
    <property type="entry name" value="ParB_N"/>
    <property type="match status" value="1"/>
</dbReference>
<name>A8ZME1_ACAM1</name>
<dbReference type="RefSeq" id="WP_012167319.1">
    <property type="nucleotide sequence ID" value="NC_009928.1"/>
</dbReference>
<evidence type="ECO:0000313" key="3">
    <source>
        <dbReference type="Proteomes" id="UP000000268"/>
    </source>
</evidence>
<dbReference type="OrthoDB" id="569300at2"/>
<proteinExistence type="predicted"/>
<evidence type="ECO:0000313" key="2">
    <source>
        <dbReference type="EMBL" id="ABW32352.1"/>
    </source>
</evidence>
<organism evidence="2 3">
    <name type="scientific">Acaryochloris marina (strain MBIC 11017)</name>
    <dbReference type="NCBI Taxonomy" id="329726"/>
    <lineage>
        <taxon>Bacteria</taxon>
        <taxon>Bacillati</taxon>
        <taxon>Cyanobacteriota</taxon>
        <taxon>Cyanophyceae</taxon>
        <taxon>Acaryochloridales</taxon>
        <taxon>Acaryochloridaceae</taxon>
        <taxon>Acaryochloris</taxon>
    </lineage>
</organism>